<accession>A0A9E5ML47</accession>
<dbReference type="PANTHER" id="PTHR38011:SF2">
    <property type="entry name" value="BIFUNCTIONAL DEAMINASE-REDUCTASE DOMAIN PROTEIN"/>
    <property type="match status" value="1"/>
</dbReference>
<proteinExistence type="predicted"/>
<reference evidence="2 3" key="2">
    <citation type="submission" date="2020-03" db="EMBL/GenBank/DDBJ databases">
        <title>Chryseoglobus sp. isolated from a deep-sea seamount.</title>
        <authorList>
            <person name="Zhang D.-C."/>
        </authorList>
    </citation>
    <scope>NUCLEOTIDE SEQUENCE [LARGE SCALE GENOMIC DNA]</scope>
    <source>
        <strain evidence="2 3">KN1116</strain>
    </source>
</reference>
<dbReference type="SUPFAM" id="SSF53597">
    <property type="entry name" value="Dihydrofolate reductase-like"/>
    <property type="match status" value="1"/>
</dbReference>
<dbReference type="PANTHER" id="PTHR38011">
    <property type="entry name" value="DIHYDROFOLATE REDUCTASE FAMILY PROTEIN (AFU_ORTHOLOGUE AFUA_8G06820)"/>
    <property type="match status" value="1"/>
</dbReference>
<comment type="caution">
    <text evidence="2">The sequence shown here is derived from an EMBL/GenBank/DDBJ whole genome shotgun (WGS) entry which is preliminary data.</text>
</comment>
<evidence type="ECO:0000313" key="2">
    <source>
        <dbReference type="EMBL" id="NHF64144.1"/>
    </source>
</evidence>
<keyword evidence="3" id="KW-1185">Reference proteome</keyword>
<dbReference type="AlphaFoldDB" id="A0A9E5ML47"/>
<sequence>MRLLRYSITVSLDGCVDHMTGHPDEESHQHAAQTIDRADAIILGRTTYELMEFWRTADDLPPWMRPFQESITEVKKYLVSSTREPDGWNTELIDGDPVEAVRTLKEQPGEGLYVGGVTLPLALADAGLIDEYEFVVYPTLVGHGPRLFEGLSAPLDLRLVDVIEFTSGTRAERYVPATTM</sequence>
<dbReference type="GO" id="GO:0008703">
    <property type="term" value="F:5-amino-6-(5-phosphoribosylamino)uracil reductase activity"/>
    <property type="evidence" value="ECO:0007669"/>
    <property type="project" value="InterPro"/>
</dbReference>
<evidence type="ECO:0000259" key="1">
    <source>
        <dbReference type="Pfam" id="PF01872"/>
    </source>
</evidence>
<dbReference type="GO" id="GO:0009231">
    <property type="term" value="P:riboflavin biosynthetic process"/>
    <property type="evidence" value="ECO:0007669"/>
    <property type="project" value="InterPro"/>
</dbReference>
<dbReference type="Proteomes" id="UP000818266">
    <property type="component" value="Unassembled WGS sequence"/>
</dbReference>
<dbReference type="Pfam" id="PF01872">
    <property type="entry name" value="RibD_C"/>
    <property type="match status" value="1"/>
</dbReference>
<gene>
    <name evidence="2" type="ORF">FK219_013020</name>
</gene>
<organism evidence="2 3">
    <name type="scientific">Microcella pacifica</name>
    <dbReference type="NCBI Taxonomy" id="2591847"/>
    <lineage>
        <taxon>Bacteria</taxon>
        <taxon>Bacillati</taxon>
        <taxon>Actinomycetota</taxon>
        <taxon>Actinomycetes</taxon>
        <taxon>Micrococcales</taxon>
        <taxon>Microbacteriaceae</taxon>
        <taxon>Microcella</taxon>
    </lineage>
</organism>
<feature type="domain" description="Bacterial bifunctional deaminase-reductase C-terminal" evidence="1">
    <location>
        <begin position="4"/>
        <end position="168"/>
    </location>
</feature>
<evidence type="ECO:0000313" key="3">
    <source>
        <dbReference type="Proteomes" id="UP000818266"/>
    </source>
</evidence>
<dbReference type="Gene3D" id="3.40.430.10">
    <property type="entry name" value="Dihydrofolate Reductase, subunit A"/>
    <property type="match status" value="1"/>
</dbReference>
<dbReference type="InterPro" id="IPR050765">
    <property type="entry name" value="Riboflavin_Biosynth_HTPR"/>
</dbReference>
<name>A0A9E5ML47_9MICO</name>
<protein>
    <submittedName>
        <fullName evidence="2">Dihydrofolate reductase family protein</fullName>
    </submittedName>
</protein>
<dbReference type="InterPro" id="IPR024072">
    <property type="entry name" value="DHFR-like_dom_sf"/>
</dbReference>
<reference evidence="2 3" key="1">
    <citation type="submission" date="2019-06" db="EMBL/GenBank/DDBJ databases">
        <authorList>
            <person name="De-Chao Zhang Q."/>
        </authorList>
    </citation>
    <scope>NUCLEOTIDE SEQUENCE [LARGE SCALE GENOMIC DNA]</scope>
    <source>
        <strain evidence="2 3">KN1116</strain>
    </source>
</reference>
<dbReference type="InterPro" id="IPR002734">
    <property type="entry name" value="RibDG_C"/>
</dbReference>
<dbReference type="EMBL" id="VIKT02000038">
    <property type="protein sequence ID" value="NHF64144.1"/>
    <property type="molecule type" value="Genomic_DNA"/>
</dbReference>
<dbReference type="RefSeq" id="WP_152584293.1">
    <property type="nucleotide sequence ID" value="NZ_VIKT02000038.1"/>
</dbReference>
<dbReference type="OrthoDB" id="7949219at2"/>